<dbReference type="InterPro" id="IPR029044">
    <property type="entry name" value="Nucleotide-diphossugar_trans"/>
</dbReference>
<evidence type="ECO:0000313" key="3">
    <source>
        <dbReference type="Proteomes" id="UP000800984"/>
    </source>
</evidence>
<dbReference type="RefSeq" id="WP_166076184.1">
    <property type="nucleotide sequence ID" value="NZ_JAAJBT010000002.1"/>
</dbReference>
<dbReference type="Gene3D" id="3.90.550.10">
    <property type="entry name" value="Spore Coat Polysaccharide Biosynthesis Protein SpsA, Chain A"/>
    <property type="match status" value="1"/>
</dbReference>
<feature type="domain" description="Glycosyltransferase 2-like" evidence="1">
    <location>
        <begin position="4"/>
        <end position="120"/>
    </location>
</feature>
<sequence>MEVSFVIVTKNRAEALAFTLEKIRLLLEPSKHEVLVFVDGCAATQAIQSDFPWVKWYGVAKSIGASPARNRLYQNAVGSILIGLDDDAHPLTLTCIEKCKSVFENHPNLGIIAFQEVRGLFASDAEALLQAEQQPIFYTTNDFVGCGFAIKNEVYQKTNGFPLWMDIYGEETCVAYEVLNAGYDIVYDNSILVNHRVDKQQRVAQGKYYFRFQKQLKNTIFFFLVYRKNPFWPIVKTILHNFKKYALKDFTYFSLFWRAMFEVVFHFFSVLKYRKPLNNSTLQKIKNLQALKY</sequence>
<evidence type="ECO:0000313" key="2">
    <source>
        <dbReference type="EMBL" id="NHM01126.1"/>
    </source>
</evidence>
<dbReference type="Proteomes" id="UP000800984">
    <property type="component" value="Unassembled WGS sequence"/>
</dbReference>
<dbReference type="CDD" id="cd00761">
    <property type="entry name" value="Glyco_tranf_GTA_type"/>
    <property type="match status" value="1"/>
</dbReference>
<comment type="caution">
    <text evidence="2">The sequence shown here is derived from an EMBL/GenBank/DDBJ whole genome shotgun (WGS) entry which is preliminary data.</text>
</comment>
<accession>A0ABX0I6N6</accession>
<dbReference type="Pfam" id="PF00535">
    <property type="entry name" value="Glycos_transf_2"/>
    <property type="match status" value="1"/>
</dbReference>
<proteinExistence type="predicted"/>
<gene>
    <name evidence="2" type="ORF">G4D72_03265</name>
</gene>
<reference evidence="2 3" key="1">
    <citation type="submission" date="2020-02" db="EMBL/GenBank/DDBJ databases">
        <authorList>
            <person name="Chen W.-M."/>
        </authorList>
    </citation>
    <scope>NUCLEOTIDE SEQUENCE [LARGE SCALE GENOMIC DNA]</scope>
    <source>
        <strain evidence="2 3">KDG-16</strain>
    </source>
</reference>
<organism evidence="2 3">
    <name type="scientific">Flavobacterium difficile</name>
    <dbReference type="NCBI Taxonomy" id="2709659"/>
    <lineage>
        <taxon>Bacteria</taxon>
        <taxon>Pseudomonadati</taxon>
        <taxon>Bacteroidota</taxon>
        <taxon>Flavobacteriia</taxon>
        <taxon>Flavobacteriales</taxon>
        <taxon>Flavobacteriaceae</taxon>
        <taxon>Flavobacterium</taxon>
    </lineage>
</organism>
<protein>
    <submittedName>
        <fullName evidence="2">Glycosyltransferase</fullName>
    </submittedName>
</protein>
<dbReference type="EMBL" id="JAAJBT010000002">
    <property type="protein sequence ID" value="NHM01126.1"/>
    <property type="molecule type" value="Genomic_DNA"/>
</dbReference>
<keyword evidence="3" id="KW-1185">Reference proteome</keyword>
<name>A0ABX0I6N6_9FLAO</name>
<evidence type="ECO:0000259" key="1">
    <source>
        <dbReference type="Pfam" id="PF00535"/>
    </source>
</evidence>
<dbReference type="SUPFAM" id="SSF53448">
    <property type="entry name" value="Nucleotide-diphospho-sugar transferases"/>
    <property type="match status" value="1"/>
</dbReference>
<dbReference type="InterPro" id="IPR001173">
    <property type="entry name" value="Glyco_trans_2-like"/>
</dbReference>